<evidence type="ECO:0000313" key="19">
    <source>
        <dbReference type="Proteomes" id="UP000054321"/>
    </source>
</evidence>
<evidence type="ECO:0000256" key="8">
    <source>
        <dbReference type="ARBA" id="ARBA00022729"/>
    </source>
</evidence>
<dbReference type="STRING" id="913774.A0A0C3HXH3"/>
<keyword evidence="8 16" id="KW-0732">Signal</keyword>
<reference evidence="18 19" key="1">
    <citation type="submission" date="2014-04" db="EMBL/GenBank/DDBJ databases">
        <authorList>
            <consortium name="DOE Joint Genome Institute"/>
            <person name="Kuo A."/>
            <person name="Martino E."/>
            <person name="Perotto S."/>
            <person name="Kohler A."/>
            <person name="Nagy L.G."/>
            <person name="Floudas D."/>
            <person name="Copeland A."/>
            <person name="Barry K.W."/>
            <person name="Cichocki N."/>
            <person name="Veneault-Fourrey C."/>
            <person name="LaButti K."/>
            <person name="Lindquist E.A."/>
            <person name="Lipzen A."/>
            <person name="Lundell T."/>
            <person name="Morin E."/>
            <person name="Murat C."/>
            <person name="Sun H."/>
            <person name="Tunlid A."/>
            <person name="Henrissat B."/>
            <person name="Grigoriev I.V."/>
            <person name="Hibbett D.S."/>
            <person name="Martin F."/>
            <person name="Nordberg H.P."/>
            <person name="Cantor M.N."/>
            <person name="Hua S.X."/>
        </authorList>
    </citation>
    <scope>NUCLEOTIDE SEQUENCE [LARGE SCALE GENOMIC DNA]</scope>
    <source>
        <strain evidence="18 19">Zn</strain>
    </source>
</reference>
<keyword evidence="11 14" id="KW-1015">Disulfide bond</keyword>
<dbReference type="GO" id="GO:0098552">
    <property type="term" value="C:side of membrane"/>
    <property type="evidence" value="ECO:0007669"/>
    <property type="project" value="UniProtKB-KW"/>
</dbReference>
<comment type="similarity">
    <text evidence="13">Belongs to the SAT4 family.</text>
</comment>
<evidence type="ECO:0000256" key="4">
    <source>
        <dbReference type="ARBA" id="ARBA00010031"/>
    </source>
</evidence>
<comment type="subcellular location">
    <subcellularLocation>
        <location evidence="2">Membrane</location>
        <topology evidence="2">Lipid-anchor</topology>
        <topology evidence="2">GPI-anchor</topology>
    </subcellularLocation>
    <subcellularLocation>
        <location evidence="1">Membrane</location>
        <topology evidence="1">Multi-pass membrane protein</topology>
    </subcellularLocation>
    <subcellularLocation>
        <location evidence="3">Secreted</location>
    </subcellularLocation>
</comment>
<reference evidence="19" key="2">
    <citation type="submission" date="2015-01" db="EMBL/GenBank/DDBJ databases">
        <title>Evolutionary Origins and Diversification of the Mycorrhizal Mutualists.</title>
        <authorList>
            <consortium name="DOE Joint Genome Institute"/>
            <consortium name="Mycorrhizal Genomics Consortium"/>
            <person name="Kohler A."/>
            <person name="Kuo A."/>
            <person name="Nagy L.G."/>
            <person name="Floudas D."/>
            <person name="Copeland A."/>
            <person name="Barry K.W."/>
            <person name="Cichocki N."/>
            <person name="Veneault-Fourrey C."/>
            <person name="LaButti K."/>
            <person name="Lindquist E.A."/>
            <person name="Lipzen A."/>
            <person name="Lundell T."/>
            <person name="Morin E."/>
            <person name="Murat C."/>
            <person name="Riley R."/>
            <person name="Ohm R."/>
            <person name="Sun H."/>
            <person name="Tunlid A."/>
            <person name="Henrissat B."/>
            <person name="Grigoriev I.V."/>
            <person name="Hibbett D.S."/>
            <person name="Martin F."/>
        </authorList>
    </citation>
    <scope>NUCLEOTIDE SEQUENCE [LARGE SCALE GENOMIC DNA]</scope>
    <source>
        <strain evidence="19">Zn</strain>
    </source>
</reference>
<feature type="disulfide bond" evidence="14">
    <location>
        <begin position="33"/>
        <end position="64"/>
    </location>
</feature>
<dbReference type="InterPro" id="IPR008427">
    <property type="entry name" value="Extracellular_membr_CFEM_dom"/>
</dbReference>
<feature type="chain" id="PRO_5002165636" description="CFEM domain-containing protein" evidence="16">
    <location>
        <begin position="19"/>
        <end position="447"/>
    </location>
</feature>
<accession>A0A0C3HXH3</accession>
<dbReference type="PANTHER" id="PTHR33048:SF143">
    <property type="entry name" value="EXTRACELLULAR MEMBRANE PROTEIN CFEM DOMAIN-CONTAINING PROTEIN-RELATED"/>
    <property type="match status" value="1"/>
</dbReference>
<dbReference type="EMBL" id="KN832870">
    <property type="protein sequence ID" value="KIN06922.1"/>
    <property type="molecule type" value="Genomic_DNA"/>
</dbReference>
<dbReference type="GO" id="GO:0005576">
    <property type="term" value="C:extracellular region"/>
    <property type="evidence" value="ECO:0007669"/>
    <property type="project" value="UniProtKB-SubCell"/>
</dbReference>
<dbReference type="PROSITE" id="PS52012">
    <property type="entry name" value="CFEM"/>
    <property type="match status" value="1"/>
</dbReference>
<evidence type="ECO:0000256" key="13">
    <source>
        <dbReference type="ARBA" id="ARBA00038359"/>
    </source>
</evidence>
<dbReference type="PANTHER" id="PTHR33048">
    <property type="entry name" value="PTH11-LIKE INTEGRAL MEMBRANE PROTEIN (AFU_ORTHOLOGUE AFUA_5G11245)"/>
    <property type="match status" value="1"/>
</dbReference>
<comment type="similarity">
    <text evidence="4">Belongs to the RBT5 family.</text>
</comment>
<feature type="transmembrane region" description="Helical" evidence="15">
    <location>
        <begin position="208"/>
        <end position="229"/>
    </location>
</feature>
<feature type="disulfide bond" evidence="14">
    <location>
        <begin position="29"/>
        <end position="69"/>
    </location>
</feature>
<comment type="caution">
    <text evidence="14">Lacks conserved residue(s) required for the propagation of feature annotation.</text>
</comment>
<feature type="transmembrane region" description="Helical" evidence="15">
    <location>
        <begin position="173"/>
        <end position="196"/>
    </location>
</feature>
<evidence type="ECO:0000256" key="3">
    <source>
        <dbReference type="ARBA" id="ARBA00004613"/>
    </source>
</evidence>
<name>A0A0C3HXH3_OIDMZ</name>
<keyword evidence="6" id="KW-0325">Glycoprotein</keyword>
<proteinExistence type="inferred from homology"/>
<dbReference type="Pfam" id="PF05730">
    <property type="entry name" value="CFEM"/>
    <property type="match status" value="1"/>
</dbReference>
<feature type="disulfide bond" evidence="14">
    <location>
        <begin position="52"/>
        <end position="85"/>
    </location>
</feature>
<protein>
    <recommendedName>
        <fullName evidence="17">CFEM domain-containing protein</fullName>
    </recommendedName>
</protein>
<feature type="domain" description="CFEM" evidence="17">
    <location>
        <begin position="1"/>
        <end position="110"/>
    </location>
</feature>
<evidence type="ECO:0000256" key="9">
    <source>
        <dbReference type="ARBA" id="ARBA00022989"/>
    </source>
</evidence>
<evidence type="ECO:0000256" key="14">
    <source>
        <dbReference type="PROSITE-ProRule" id="PRU01356"/>
    </source>
</evidence>
<evidence type="ECO:0000256" key="16">
    <source>
        <dbReference type="SAM" id="SignalP"/>
    </source>
</evidence>
<evidence type="ECO:0000256" key="5">
    <source>
        <dbReference type="ARBA" id="ARBA00022525"/>
    </source>
</evidence>
<evidence type="ECO:0000313" key="18">
    <source>
        <dbReference type="EMBL" id="KIN06922.1"/>
    </source>
</evidence>
<keyword evidence="12" id="KW-0449">Lipoprotein</keyword>
<dbReference type="InterPro" id="IPR049326">
    <property type="entry name" value="Rhodopsin_dom_fungi"/>
</dbReference>
<feature type="signal peptide" evidence="16">
    <location>
        <begin position="1"/>
        <end position="18"/>
    </location>
</feature>
<evidence type="ECO:0000256" key="15">
    <source>
        <dbReference type="SAM" id="Phobius"/>
    </source>
</evidence>
<evidence type="ECO:0000256" key="2">
    <source>
        <dbReference type="ARBA" id="ARBA00004589"/>
    </source>
</evidence>
<dbReference type="SMART" id="SM00747">
    <property type="entry name" value="CFEM"/>
    <property type="match status" value="1"/>
</dbReference>
<feature type="disulfide bond" evidence="14">
    <location>
        <begin position="43"/>
        <end position="50"/>
    </location>
</feature>
<evidence type="ECO:0000256" key="6">
    <source>
        <dbReference type="ARBA" id="ARBA00022622"/>
    </source>
</evidence>
<dbReference type="Pfam" id="PF20684">
    <property type="entry name" value="Fung_rhodopsin"/>
    <property type="match status" value="1"/>
</dbReference>
<dbReference type="AlphaFoldDB" id="A0A0C3HXH3"/>
<feature type="transmembrane region" description="Helical" evidence="15">
    <location>
        <begin position="260"/>
        <end position="281"/>
    </location>
</feature>
<organism evidence="18 19">
    <name type="scientific">Oidiodendron maius (strain Zn)</name>
    <dbReference type="NCBI Taxonomy" id="913774"/>
    <lineage>
        <taxon>Eukaryota</taxon>
        <taxon>Fungi</taxon>
        <taxon>Dikarya</taxon>
        <taxon>Ascomycota</taxon>
        <taxon>Pezizomycotina</taxon>
        <taxon>Leotiomycetes</taxon>
        <taxon>Leotiomycetes incertae sedis</taxon>
        <taxon>Myxotrichaceae</taxon>
        <taxon>Oidiodendron</taxon>
    </lineage>
</organism>
<keyword evidence="7 15" id="KW-0812">Transmembrane</keyword>
<dbReference type="InParanoid" id="A0A0C3HXH3"/>
<keyword evidence="6" id="KW-0336">GPI-anchor</keyword>
<evidence type="ECO:0000256" key="10">
    <source>
        <dbReference type="ARBA" id="ARBA00023136"/>
    </source>
</evidence>
<sequence length="447" mass="49425">MRLPILLFLLACVPGLWAQSASIAELPTCALLCLETAIGNSICSAANQTCVCTNVPLQESATTCIAGQCTVKEALFTKNVTQTICGAPVRDKGGIYKAISNSFGSISGGVIIFRLVSKYISNAEFGLDDYFVVITLVSGIPSSILTVRATIPNGLGKDIWTVPFNQITAFVHAFYAMEVLYFLQVALLKLSLLFFYLRVFPGPKIRRFIWGTIIFDILFGLVFILTGIFQCRPISYYWNSWDGEHEGKCVDINALAWANAGISILLDAWMLGLPMSQVIYLNLHWKKKVGVALMFIVGTFVTVVSILRLQSLLHFAKSTNPTWDNVPVSQWSTVEINVGIICVCMPSIRLLLVRLFPKVFGTTMHSTHGYHRSNSHNQSLAITSLNTSQSSKPSKLSEVPENGIQFSQSYDVHYGKRWDNDETNLVPLENLNAKSMKSSNRLGKTEV</sequence>
<evidence type="ECO:0000256" key="7">
    <source>
        <dbReference type="ARBA" id="ARBA00022692"/>
    </source>
</evidence>
<evidence type="ECO:0000256" key="1">
    <source>
        <dbReference type="ARBA" id="ARBA00004141"/>
    </source>
</evidence>
<keyword evidence="9 15" id="KW-1133">Transmembrane helix</keyword>
<keyword evidence="10 15" id="KW-0472">Membrane</keyword>
<gene>
    <name evidence="18" type="ORF">OIDMADRAFT_46839</name>
</gene>
<dbReference type="Proteomes" id="UP000054321">
    <property type="component" value="Unassembled WGS sequence"/>
</dbReference>
<dbReference type="InterPro" id="IPR052337">
    <property type="entry name" value="SAT4-like"/>
</dbReference>
<dbReference type="OrthoDB" id="2496787at2759"/>
<evidence type="ECO:0000256" key="12">
    <source>
        <dbReference type="ARBA" id="ARBA00023288"/>
    </source>
</evidence>
<dbReference type="HOGENOM" id="CLU_028200_6_3_1"/>
<feature type="transmembrane region" description="Helical" evidence="15">
    <location>
        <begin position="336"/>
        <end position="356"/>
    </location>
</feature>
<evidence type="ECO:0000259" key="17">
    <source>
        <dbReference type="PROSITE" id="PS52012"/>
    </source>
</evidence>
<evidence type="ECO:0000256" key="11">
    <source>
        <dbReference type="ARBA" id="ARBA00023157"/>
    </source>
</evidence>
<keyword evidence="19" id="KW-1185">Reference proteome</keyword>
<keyword evidence="5" id="KW-0964">Secreted</keyword>
<feature type="transmembrane region" description="Helical" evidence="15">
    <location>
        <begin position="293"/>
        <end position="316"/>
    </location>
</feature>